<dbReference type="AlphaFoldDB" id="A0A382A321"/>
<sequence>VAEGAPSVGNTKILTEHDNLFELSNQYIYLNGSVVQTGTTALDHITRTLQSRLDDLVSARSFGAVGDG</sequence>
<feature type="non-terminal residue" evidence="1">
    <location>
        <position position="1"/>
    </location>
</feature>
<dbReference type="EMBL" id="UINC01023513">
    <property type="protein sequence ID" value="SVA95323.1"/>
    <property type="molecule type" value="Genomic_DNA"/>
</dbReference>
<evidence type="ECO:0000313" key="1">
    <source>
        <dbReference type="EMBL" id="SVA95323.1"/>
    </source>
</evidence>
<accession>A0A382A321</accession>
<gene>
    <name evidence="1" type="ORF">METZ01_LOCUS148177</name>
</gene>
<reference evidence="1" key="1">
    <citation type="submission" date="2018-05" db="EMBL/GenBank/DDBJ databases">
        <authorList>
            <person name="Lanie J.A."/>
            <person name="Ng W.-L."/>
            <person name="Kazmierczak K.M."/>
            <person name="Andrzejewski T.M."/>
            <person name="Davidsen T.M."/>
            <person name="Wayne K.J."/>
            <person name="Tettelin H."/>
            <person name="Glass J.I."/>
            <person name="Rusch D."/>
            <person name="Podicherti R."/>
            <person name="Tsui H.-C.T."/>
            <person name="Winkler M.E."/>
        </authorList>
    </citation>
    <scope>NUCLEOTIDE SEQUENCE</scope>
</reference>
<organism evidence="1">
    <name type="scientific">marine metagenome</name>
    <dbReference type="NCBI Taxonomy" id="408172"/>
    <lineage>
        <taxon>unclassified sequences</taxon>
        <taxon>metagenomes</taxon>
        <taxon>ecological metagenomes</taxon>
    </lineage>
</organism>
<name>A0A382A321_9ZZZZ</name>
<proteinExistence type="predicted"/>
<protein>
    <submittedName>
        <fullName evidence="1">Uncharacterized protein</fullName>
    </submittedName>
</protein>